<organism evidence="3 4">
    <name type="scientific">Sistotremastrum niveocremeum HHB9708</name>
    <dbReference type="NCBI Taxonomy" id="1314777"/>
    <lineage>
        <taxon>Eukaryota</taxon>
        <taxon>Fungi</taxon>
        <taxon>Dikarya</taxon>
        <taxon>Basidiomycota</taxon>
        <taxon>Agaricomycotina</taxon>
        <taxon>Agaricomycetes</taxon>
        <taxon>Sistotremastrales</taxon>
        <taxon>Sistotremastraceae</taxon>
        <taxon>Sertulicium</taxon>
        <taxon>Sertulicium niveocremeum</taxon>
    </lineage>
</organism>
<keyword evidence="2" id="KW-0812">Transmembrane</keyword>
<feature type="compositionally biased region" description="Basic and acidic residues" evidence="1">
    <location>
        <begin position="32"/>
        <end position="67"/>
    </location>
</feature>
<feature type="region of interest" description="Disordered" evidence="1">
    <location>
        <begin position="176"/>
        <end position="275"/>
    </location>
</feature>
<protein>
    <submittedName>
        <fullName evidence="3">Uncharacterized protein</fullName>
    </submittedName>
</protein>
<keyword evidence="2" id="KW-0472">Membrane</keyword>
<feature type="transmembrane region" description="Helical" evidence="2">
    <location>
        <begin position="357"/>
        <end position="376"/>
    </location>
</feature>
<proteinExistence type="predicted"/>
<keyword evidence="4" id="KW-1185">Reference proteome</keyword>
<feature type="compositionally biased region" description="Acidic residues" evidence="1">
    <location>
        <begin position="243"/>
        <end position="252"/>
    </location>
</feature>
<keyword evidence="2" id="KW-1133">Transmembrane helix</keyword>
<dbReference type="EMBL" id="KV419402">
    <property type="protein sequence ID" value="KZS95162.1"/>
    <property type="molecule type" value="Genomic_DNA"/>
</dbReference>
<evidence type="ECO:0000313" key="4">
    <source>
        <dbReference type="Proteomes" id="UP000076722"/>
    </source>
</evidence>
<sequence>MSNRAIISNNSVDGFDAHETLSGYRINSSSFRSKDGSSDKKTSAPPRGRLEDTGSGLAREEIPHDDPPPYNAHVLKPSDELPLRLRVTKPNNKELCCAIIGGRKRCSHGAIDGILCGKHIRAKKVTLITDDPKYEHILPRPLCSAMTKQNARCSNTIPEGSQKAYCRVHAPPDELQASRAPVQEHSVLSLPVPPSPPVARIPTTHSSVSVAAEHADSQPEALSEPLTTPSPTLAFKHPRTSEEDIGEEEQTERDDLTSDVELSTTLDSDSSSDGLSITETCSFEVEDVADVDDNTGSDSMTEVEALAPQPLDAGVSSSLGYTLEEAKPVNNFPGAYGGDIITEGPAKFGRGEDISQLYRVLLSFLMIVAAMLFVALHDGSAIHYIDDGDHLFWSLIRKGVQFICKSPEE</sequence>
<evidence type="ECO:0000313" key="3">
    <source>
        <dbReference type="EMBL" id="KZS95162.1"/>
    </source>
</evidence>
<feature type="compositionally biased region" description="Low complexity" evidence="1">
    <location>
        <begin position="259"/>
        <end position="275"/>
    </location>
</feature>
<feature type="region of interest" description="Disordered" evidence="1">
    <location>
        <begin position="26"/>
        <end position="77"/>
    </location>
</feature>
<reference evidence="3 4" key="1">
    <citation type="journal article" date="2016" name="Mol. Biol. Evol.">
        <title>Comparative Genomics of Early-Diverging Mushroom-Forming Fungi Provides Insights into the Origins of Lignocellulose Decay Capabilities.</title>
        <authorList>
            <person name="Nagy L.G."/>
            <person name="Riley R."/>
            <person name="Tritt A."/>
            <person name="Adam C."/>
            <person name="Daum C."/>
            <person name="Floudas D."/>
            <person name="Sun H."/>
            <person name="Yadav J.S."/>
            <person name="Pangilinan J."/>
            <person name="Larsson K.H."/>
            <person name="Matsuura K."/>
            <person name="Barry K."/>
            <person name="Labutti K."/>
            <person name="Kuo R."/>
            <person name="Ohm R.A."/>
            <person name="Bhattacharya S.S."/>
            <person name="Shirouzu T."/>
            <person name="Yoshinaga Y."/>
            <person name="Martin F.M."/>
            <person name="Grigoriev I.V."/>
            <person name="Hibbett D.S."/>
        </authorList>
    </citation>
    <scope>NUCLEOTIDE SEQUENCE [LARGE SCALE GENOMIC DNA]</scope>
    <source>
        <strain evidence="3 4">HHB9708</strain>
    </source>
</reference>
<name>A0A164WLU1_9AGAM</name>
<accession>A0A164WLU1</accession>
<gene>
    <name evidence="3" type="ORF">SISNIDRAFT_358693</name>
</gene>
<dbReference type="Proteomes" id="UP000076722">
    <property type="component" value="Unassembled WGS sequence"/>
</dbReference>
<evidence type="ECO:0000256" key="2">
    <source>
        <dbReference type="SAM" id="Phobius"/>
    </source>
</evidence>
<evidence type="ECO:0000256" key="1">
    <source>
        <dbReference type="SAM" id="MobiDB-lite"/>
    </source>
</evidence>
<dbReference type="AlphaFoldDB" id="A0A164WLU1"/>